<dbReference type="Gene3D" id="3.40.1440.10">
    <property type="entry name" value="GIY-YIG endonuclease"/>
    <property type="match status" value="1"/>
</dbReference>
<evidence type="ECO:0000313" key="3">
    <source>
        <dbReference type="Proteomes" id="UP001594351"/>
    </source>
</evidence>
<dbReference type="Pfam" id="PF01541">
    <property type="entry name" value="GIY-YIG"/>
    <property type="match status" value="1"/>
</dbReference>
<keyword evidence="3" id="KW-1185">Reference proteome</keyword>
<organism evidence="2 3">
    <name type="scientific">candidate division CSSED10-310 bacterium</name>
    <dbReference type="NCBI Taxonomy" id="2855610"/>
    <lineage>
        <taxon>Bacteria</taxon>
        <taxon>Bacteria division CSSED10-310</taxon>
    </lineage>
</organism>
<dbReference type="PROSITE" id="PS50164">
    <property type="entry name" value="GIY_YIG"/>
    <property type="match status" value="1"/>
</dbReference>
<reference evidence="2 3" key="1">
    <citation type="submission" date="2024-09" db="EMBL/GenBank/DDBJ databases">
        <title>Laminarin stimulates single cell rates of sulfate reduction while oxygen inhibits transcriptomic activity in coastal marine sediment.</title>
        <authorList>
            <person name="Lindsay M."/>
            <person name="Orcutt B."/>
            <person name="Emerson D."/>
            <person name="Stepanauskas R."/>
            <person name="D'Angelo T."/>
        </authorList>
    </citation>
    <scope>NUCLEOTIDE SEQUENCE [LARGE SCALE GENOMIC DNA]</scope>
    <source>
        <strain evidence="2">SAG AM-311-K15</strain>
    </source>
</reference>
<name>A0ABV6YRC9_UNCC1</name>
<evidence type="ECO:0000313" key="2">
    <source>
        <dbReference type="EMBL" id="MFC1848755.1"/>
    </source>
</evidence>
<proteinExistence type="predicted"/>
<evidence type="ECO:0000259" key="1">
    <source>
        <dbReference type="PROSITE" id="PS50164"/>
    </source>
</evidence>
<comment type="caution">
    <text evidence="2">The sequence shown here is derived from an EMBL/GenBank/DDBJ whole genome shotgun (WGS) entry which is preliminary data.</text>
</comment>
<dbReference type="SUPFAM" id="SSF82771">
    <property type="entry name" value="GIY-YIG endonuclease"/>
    <property type="match status" value="1"/>
</dbReference>
<dbReference type="InterPro" id="IPR035901">
    <property type="entry name" value="GIY-YIG_endonuc_sf"/>
</dbReference>
<dbReference type="EMBL" id="JBHPBY010000006">
    <property type="protein sequence ID" value="MFC1848755.1"/>
    <property type="molecule type" value="Genomic_DNA"/>
</dbReference>
<sequence>MTNDRPRFHVYILQSITFPDRFYSGFSEDYEQRLREHNSGKIKHTSKFGPWRVKTVISFTDKQRAIAFENYIKSGSGRSFTKKRL</sequence>
<dbReference type="CDD" id="cd10449">
    <property type="entry name" value="GIY-YIG_SLX1_like"/>
    <property type="match status" value="1"/>
</dbReference>
<protein>
    <submittedName>
        <fullName evidence="2">GIY-YIG nuclease family protein</fullName>
    </submittedName>
</protein>
<accession>A0ABV6YRC9</accession>
<dbReference type="Proteomes" id="UP001594351">
    <property type="component" value="Unassembled WGS sequence"/>
</dbReference>
<dbReference type="InterPro" id="IPR000305">
    <property type="entry name" value="GIY-YIG_endonuc"/>
</dbReference>
<gene>
    <name evidence="2" type="ORF">ACFL27_00985</name>
</gene>
<feature type="domain" description="GIY-YIG" evidence="1">
    <location>
        <begin position="6"/>
        <end position="85"/>
    </location>
</feature>